<dbReference type="Proteomes" id="UP000252884">
    <property type="component" value="Unassembled WGS sequence"/>
</dbReference>
<evidence type="ECO:0000259" key="4">
    <source>
        <dbReference type="Pfam" id="PF21250"/>
    </source>
</evidence>
<dbReference type="PANTHER" id="PTHR37469:SF2">
    <property type="entry name" value="CELLOBIONIC ACID PHOSPHORYLASE"/>
    <property type="match status" value="1"/>
</dbReference>
<dbReference type="RefSeq" id="WP_211332872.1">
    <property type="nucleotide sequence ID" value="NZ_QPJK01000001.1"/>
</dbReference>
<name>A0A368Y5U9_9BURK</name>
<reference evidence="6 7" key="1">
    <citation type="submission" date="2018-07" db="EMBL/GenBank/DDBJ databases">
        <title>Genomic Encyclopedia of Type Strains, Phase IV (KMG-IV): sequencing the most valuable type-strain genomes for metagenomic binning, comparative biology and taxonomic classification.</title>
        <authorList>
            <person name="Goeker M."/>
        </authorList>
    </citation>
    <scope>NUCLEOTIDE SEQUENCE [LARGE SCALE GENOMIC DNA]</scope>
    <source>
        <strain evidence="6 7">DSM 21634</strain>
    </source>
</reference>
<dbReference type="InterPro" id="IPR012341">
    <property type="entry name" value="6hp_glycosidase-like_sf"/>
</dbReference>
<dbReference type="SUPFAM" id="SSF48208">
    <property type="entry name" value="Six-hairpin glycosidases"/>
    <property type="match status" value="1"/>
</dbReference>
<dbReference type="Gene3D" id="2.70.98.40">
    <property type="entry name" value="Glycoside hydrolase, family 65, N-terminal domain"/>
    <property type="match status" value="1"/>
</dbReference>
<dbReference type="Pfam" id="PF21250">
    <property type="entry name" value="SOGP_2nd"/>
    <property type="match status" value="1"/>
</dbReference>
<dbReference type="InterPro" id="IPR008928">
    <property type="entry name" value="6-hairpin_glycosidase_sf"/>
</dbReference>
<evidence type="ECO:0000313" key="6">
    <source>
        <dbReference type="EMBL" id="RCW75670.1"/>
    </source>
</evidence>
<evidence type="ECO:0000256" key="1">
    <source>
        <dbReference type="ARBA" id="ARBA00022676"/>
    </source>
</evidence>
<comment type="caution">
    <text evidence="6">The sequence shown here is derived from an EMBL/GenBank/DDBJ whole genome shotgun (WGS) entry which is preliminary data.</text>
</comment>
<dbReference type="GO" id="GO:0005975">
    <property type="term" value="P:carbohydrate metabolic process"/>
    <property type="evidence" value="ECO:0007669"/>
    <property type="project" value="InterPro"/>
</dbReference>
<keyword evidence="1" id="KW-0328">Glycosyltransferase</keyword>
<dbReference type="EMBL" id="QPJK01000001">
    <property type="protein sequence ID" value="RCW75670.1"/>
    <property type="molecule type" value="Genomic_DNA"/>
</dbReference>
<evidence type="ECO:0000313" key="7">
    <source>
        <dbReference type="Proteomes" id="UP000252884"/>
    </source>
</evidence>
<accession>A0A368Y5U9</accession>
<dbReference type="InterPro" id="IPR053831">
    <property type="entry name" value="SOGP_N"/>
</dbReference>
<evidence type="ECO:0000259" key="3">
    <source>
        <dbReference type="Pfam" id="PF17167"/>
    </source>
</evidence>
<feature type="domain" description="SOGP N-terminal" evidence="5">
    <location>
        <begin position="24"/>
        <end position="252"/>
    </location>
</feature>
<dbReference type="Pfam" id="PF17167">
    <property type="entry name" value="Glyco_hydro_94"/>
    <property type="match status" value="1"/>
</dbReference>
<dbReference type="InterPro" id="IPR048771">
    <property type="entry name" value="SOGP_2nd"/>
</dbReference>
<dbReference type="AlphaFoldDB" id="A0A368Y5U9"/>
<dbReference type="Gene3D" id="1.50.10.10">
    <property type="match status" value="1"/>
</dbReference>
<evidence type="ECO:0000256" key="2">
    <source>
        <dbReference type="ARBA" id="ARBA00022679"/>
    </source>
</evidence>
<dbReference type="Pfam" id="PF21958">
    <property type="entry name" value="SOGP_N"/>
    <property type="match status" value="1"/>
</dbReference>
<dbReference type="GO" id="GO:0016757">
    <property type="term" value="F:glycosyltransferase activity"/>
    <property type="evidence" value="ECO:0007669"/>
    <property type="project" value="UniProtKB-KW"/>
</dbReference>
<feature type="domain" description="Glycosyl hydrolase 94 catalytic" evidence="3">
    <location>
        <begin position="712"/>
        <end position="841"/>
    </location>
</feature>
<dbReference type="PANTHER" id="PTHR37469">
    <property type="entry name" value="CELLOBIONIC ACID PHOSPHORYLASE-RELATED"/>
    <property type="match status" value="1"/>
</dbReference>
<dbReference type="InterPro" id="IPR033432">
    <property type="entry name" value="GH94_catalytic"/>
</dbReference>
<sequence length="1144" mass="123364">MNAPLDPAAAGLVLQSPGGLSAAFHANGTLHRLDFGDTTIKLFAGDALEAGATALWLRRREGAAVLDSLNLLSPTSGAQWRLHAGAWEARGRWGDLRYRVRMQLHATAPVWSWHVDLHNAGDSAQTVDLVLLQDVALAPYGAVRINGYYVSQYLDHAPLAHASRGTVLATRQNLAGAGQRHPWLLMGSLRRAVGYATDALQSLGLGWRSGAAPVVATADLPSQRLQHEHAMLALQDAPCVMAAHADARLGFFAGVQADHPEASGMADLAQADAWATLAAAVPALKELAESAESAESAEPAPAWREAVPSLFTQAGGLATQELSEPQLVLRFPTPWRQLERSADGRLLSFFAACGTHVALPHKERQTLRPHGQLLRTGAHLVPDERSLTSTCWMAGVFHSMVTEGHVAIHRLLSTERSYLGLSHSSGQRVFVEVDGQWQRLGQPSAFAMSDRRCQWVYAHAGGVLTVSASAAAEDHVLSLALQVDEGPARRFLLTHHLALQGDDGLAPGMPTWRRGEDGTVTVAPAPGSAAQQQYPGGSFALQPHAHSAALLDGVGADERLYLDGQSRGQPFLCLQTLPCHAFGLDIRSRLLGPSEAPDAALPRLTALHLPRLDLPQGGAQASMAALSEWLPWLQNNALVHYLAPRGLEQYTGGGWGTRDVSQGPVELLLAHGCLAPLRDLLLRVFAEQQPDGDWPQWFMFFARDRLVRASDSHGDIVFWPLVALGQYLQASGDSGLLDEVLPFFHGEGPTHAERATVWQHVERALGVVAHRRIPSTHLAAYGHGDWNDSLQPADPALRERLCSTWTVTLHYQMLRTLGQALQSLGRTAEASALLAQAAPVLHDFQQQLMPDGVLAGYALFEASGAPRYLLHPRDAVTGARYSLLPMVHAVINEMLDPAEAARHLALVRAHLLGPDGARLFDRPLAYRGGPQTLFQRAESSSFFGREIGLMYTHAHLRYAEALAQHGDAEAFFAALCQANPVGMQQWLPQARLRQANCYYSSSDAEFADRYEAAAQYDRLLAGEVGVQGGWRVYSSGAGIALSLVMRQLLGLRSSHDAVQFDPVMPQSLDGLAAQATLRGTALAVRYRVGPRGCGVQQLVLNGRPLAFTRGANRYRPGAASVALRDWEDALAQAAGAAALEIVLG</sequence>
<dbReference type="InterPro" id="IPR037018">
    <property type="entry name" value="GH65_N"/>
</dbReference>
<proteinExistence type="predicted"/>
<keyword evidence="2" id="KW-0808">Transferase</keyword>
<dbReference type="InterPro" id="IPR052047">
    <property type="entry name" value="GH94_Enzymes"/>
</dbReference>
<protein>
    <submittedName>
        <fullName evidence="6">CRISPR-associated protein Csx3</fullName>
    </submittedName>
</protein>
<organism evidence="6 7">
    <name type="scientific">Pseudorhodoferax soli</name>
    <dbReference type="NCBI Taxonomy" id="545864"/>
    <lineage>
        <taxon>Bacteria</taxon>
        <taxon>Pseudomonadati</taxon>
        <taxon>Pseudomonadota</taxon>
        <taxon>Betaproteobacteria</taxon>
        <taxon>Burkholderiales</taxon>
        <taxon>Comamonadaceae</taxon>
    </lineage>
</organism>
<gene>
    <name evidence="6" type="ORF">DES41_101265</name>
</gene>
<evidence type="ECO:0000259" key="5">
    <source>
        <dbReference type="Pfam" id="PF21958"/>
    </source>
</evidence>
<keyword evidence="7" id="KW-1185">Reference proteome</keyword>
<feature type="domain" description="Glycoside phosphorylase super sandwich" evidence="4">
    <location>
        <begin position="334"/>
        <end position="546"/>
    </location>
</feature>